<evidence type="ECO:0000256" key="10">
    <source>
        <dbReference type="RuleBase" id="RU003345"/>
    </source>
</evidence>
<dbReference type="FunFam" id="3.40.309.10:FF:000010">
    <property type="entry name" value="Gamma-aminobutyraldehyde dehydrogenase"/>
    <property type="match status" value="1"/>
</dbReference>
<dbReference type="PROSITE" id="PS00070">
    <property type="entry name" value="ALDEHYDE_DEHYDR_CYS"/>
    <property type="match status" value="1"/>
</dbReference>
<sequence>MNPHSYDEIDGLKHYKLFIDGAWRASSRNALLDCINPANGEVFARCYQAGTAEIDEAIASSDRAAKDWGATMVAEREIMLGRIAEVIRDRTPEIQALLIEECGSVHGKALWEIEYVLDCIRSAAGDVRHVMGETMPMTMPGQIGMSVRRPLGVIAGIAPFNSPFLLSMKKIVYALAAGNSFILKPSEETPVSGAVMADLCAEAGLPAGVLNVIPGVPAEVGDRLMADPRVKMITFTGSTKTGRHLAVEAAKNLKKFTLEMGGKSPLVVLKDADIDYAVDAAAWGVFLHQGQVCMANSKVIVEKEIFDTFRDKFVAKTRGIKVGDPRDPETVIGPLIRARQCQFIDGHISDATEKGATILTGGTHDGRIYQPTVLDGVTPEMRIYHEETFGPVVSLIVAEDSEDALRIANDTTYGLSAAVITNDMQKAMDFSMRMEAGMVHINDCTISDEPHVPFGGTKNSGFGREGGRYSMEELTEVKWVTIQMGKREFSF</sequence>
<evidence type="ECO:0000256" key="7">
    <source>
        <dbReference type="ARBA" id="ARBA00066992"/>
    </source>
</evidence>
<dbReference type="RefSeq" id="WP_193182998.1">
    <property type="nucleotide sequence ID" value="NZ_JACVXA010000034.1"/>
</dbReference>
<dbReference type="Gene3D" id="3.40.605.10">
    <property type="entry name" value="Aldehyde Dehydrogenase, Chain A, domain 1"/>
    <property type="match status" value="1"/>
</dbReference>
<evidence type="ECO:0000256" key="3">
    <source>
        <dbReference type="ARBA" id="ARBA00023002"/>
    </source>
</evidence>
<dbReference type="Gene3D" id="3.40.309.10">
    <property type="entry name" value="Aldehyde Dehydrogenase, Chain A, domain 2"/>
    <property type="match status" value="1"/>
</dbReference>
<evidence type="ECO:0000313" key="13">
    <source>
        <dbReference type="Proteomes" id="UP000609121"/>
    </source>
</evidence>
<dbReference type="InterPro" id="IPR029510">
    <property type="entry name" value="Ald_DH_CS_GLU"/>
</dbReference>
<dbReference type="InterPro" id="IPR016163">
    <property type="entry name" value="Ald_DH_C"/>
</dbReference>
<evidence type="ECO:0000256" key="4">
    <source>
        <dbReference type="ARBA" id="ARBA00023027"/>
    </source>
</evidence>
<feature type="active site" evidence="9">
    <location>
        <position position="259"/>
    </location>
</feature>
<proteinExistence type="inferred from homology"/>
<keyword evidence="2" id="KW-0058">Aromatic hydrocarbons catabolism</keyword>
<keyword evidence="13" id="KW-1185">Reference proteome</keyword>
<gene>
    <name evidence="12" type="ORF">ICN82_11880</name>
</gene>
<dbReference type="InterPro" id="IPR016162">
    <property type="entry name" value="Ald_DH_N"/>
</dbReference>
<dbReference type="InterPro" id="IPR015590">
    <property type="entry name" value="Aldehyde_DH_dom"/>
</dbReference>
<dbReference type="EMBL" id="JACVXA010000034">
    <property type="protein sequence ID" value="MBE3638902.1"/>
    <property type="molecule type" value="Genomic_DNA"/>
</dbReference>
<dbReference type="GO" id="GO:0018485">
    <property type="term" value="F:salicylaldehyde dehydrogenase (NAD+) activity"/>
    <property type="evidence" value="ECO:0007669"/>
    <property type="project" value="UniProtKB-EC"/>
</dbReference>
<evidence type="ECO:0000256" key="9">
    <source>
        <dbReference type="PROSITE-ProRule" id="PRU10007"/>
    </source>
</evidence>
<dbReference type="AlphaFoldDB" id="A0A8J6YWI0"/>
<dbReference type="PANTHER" id="PTHR42986:SF1">
    <property type="entry name" value="BENZALDEHYDE DEHYDROGENASE YFMT"/>
    <property type="match status" value="1"/>
</dbReference>
<keyword evidence="3 10" id="KW-0560">Oxidoreductase</keyword>
<dbReference type="PROSITE" id="PS00687">
    <property type="entry name" value="ALDEHYDE_DEHYDR_GLU"/>
    <property type="match status" value="1"/>
</dbReference>
<reference evidence="12" key="1">
    <citation type="submission" date="2020-09" db="EMBL/GenBank/DDBJ databases">
        <title>A novel bacterium of genus Mangrovicoccus, isolated from South China Sea.</title>
        <authorList>
            <person name="Huang H."/>
            <person name="Mo K."/>
            <person name="Hu Y."/>
        </authorList>
    </citation>
    <scope>NUCLEOTIDE SEQUENCE</scope>
    <source>
        <strain evidence="12">HB182678</strain>
    </source>
</reference>
<dbReference type="InterPro" id="IPR016161">
    <property type="entry name" value="Ald_DH/histidinol_DH"/>
</dbReference>
<evidence type="ECO:0000313" key="12">
    <source>
        <dbReference type="EMBL" id="MBE3638902.1"/>
    </source>
</evidence>
<dbReference type="Pfam" id="PF00171">
    <property type="entry name" value="Aldedh"/>
    <property type="match status" value="1"/>
</dbReference>
<accession>A0A8J6YWI0</accession>
<dbReference type="SUPFAM" id="SSF53720">
    <property type="entry name" value="ALDH-like"/>
    <property type="match status" value="1"/>
</dbReference>
<comment type="catalytic activity">
    <reaction evidence="6">
        <text>salicylaldehyde + NAD(+) + H2O = salicylate + NADH + 2 H(+)</text>
        <dbReference type="Rhea" id="RHEA:18537"/>
        <dbReference type="ChEBI" id="CHEBI:15377"/>
        <dbReference type="ChEBI" id="CHEBI:15378"/>
        <dbReference type="ChEBI" id="CHEBI:16008"/>
        <dbReference type="ChEBI" id="CHEBI:30762"/>
        <dbReference type="ChEBI" id="CHEBI:57540"/>
        <dbReference type="ChEBI" id="CHEBI:57945"/>
        <dbReference type="EC" id="1.2.1.65"/>
    </reaction>
</comment>
<keyword evidence="4" id="KW-0520">NAD</keyword>
<evidence type="ECO:0000256" key="8">
    <source>
        <dbReference type="ARBA" id="ARBA00070319"/>
    </source>
</evidence>
<dbReference type="PANTHER" id="PTHR42986">
    <property type="entry name" value="BENZALDEHYDE DEHYDROGENASE YFMT"/>
    <property type="match status" value="1"/>
</dbReference>
<evidence type="ECO:0000259" key="11">
    <source>
        <dbReference type="Pfam" id="PF00171"/>
    </source>
</evidence>
<dbReference type="FunFam" id="3.40.605.10:FF:000007">
    <property type="entry name" value="NAD/NADP-dependent betaine aldehyde dehydrogenase"/>
    <property type="match status" value="1"/>
</dbReference>
<dbReference type="Proteomes" id="UP000609121">
    <property type="component" value="Unassembled WGS sequence"/>
</dbReference>
<dbReference type="InterPro" id="IPR016160">
    <property type="entry name" value="Ald_DH_CS_CYS"/>
</dbReference>
<dbReference type="EC" id="1.2.1.65" evidence="7"/>
<organism evidence="12 13">
    <name type="scientific">Mangrovicoccus algicola</name>
    <dbReference type="NCBI Taxonomy" id="2771008"/>
    <lineage>
        <taxon>Bacteria</taxon>
        <taxon>Pseudomonadati</taxon>
        <taxon>Pseudomonadota</taxon>
        <taxon>Alphaproteobacteria</taxon>
        <taxon>Rhodobacterales</taxon>
        <taxon>Paracoccaceae</taxon>
        <taxon>Mangrovicoccus</taxon>
    </lineage>
</organism>
<feature type="domain" description="Aldehyde dehydrogenase" evidence="11">
    <location>
        <begin position="23"/>
        <end position="480"/>
    </location>
</feature>
<comment type="similarity">
    <text evidence="1 10">Belongs to the aldehyde dehydrogenase family.</text>
</comment>
<comment type="caution">
    <text evidence="12">The sequence shown here is derived from an EMBL/GenBank/DDBJ whole genome shotgun (WGS) entry which is preliminary data.</text>
</comment>
<protein>
    <recommendedName>
        <fullName evidence="8">Salicylaldehyde dehydrogenase</fullName>
        <ecNumber evidence="7">1.2.1.65</ecNumber>
    </recommendedName>
</protein>
<evidence type="ECO:0000256" key="2">
    <source>
        <dbReference type="ARBA" id="ARBA00022797"/>
    </source>
</evidence>
<comment type="pathway">
    <text evidence="5">Aromatic compound metabolism; naphthalene degradation.</text>
</comment>
<dbReference type="CDD" id="cd07150">
    <property type="entry name" value="ALDH_VaniDH_like"/>
    <property type="match status" value="1"/>
</dbReference>
<name>A0A8J6YWI0_9RHOB</name>
<evidence type="ECO:0000256" key="6">
    <source>
        <dbReference type="ARBA" id="ARBA00050596"/>
    </source>
</evidence>
<evidence type="ECO:0000256" key="5">
    <source>
        <dbReference type="ARBA" id="ARBA00035632"/>
    </source>
</evidence>
<evidence type="ECO:0000256" key="1">
    <source>
        <dbReference type="ARBA" id="ARBA00009986"/>
    </source>
</evidence>